<organism evidence="1 2">
    <name type="scientific">Polyplosphaeria fusca</name>
    <dbReference type="NCBI Taxonomy" id="682080"/>
    <lineage>
        <taxon>Eukaryota</taxon>
        <taxon>Fungi</taxon>
        <taxon>Dikarya</taxon>
        <taxon>Ascomycota</taxon>
        <taxon>Pezizomycotina</taxon>
        <taxon>Dothideomycetes</taxon>
        <taxon>Pleosporomycetidae</taxon>
        <taxon>Pleosporales</taxon>
        <taxon>Tetraplosphaeriaceae</taxon>
        <taxon>Polyplosphaeria</taxon>
    </lineage>
</organism>
<comment type="caution">
    <text evidence="1">The sequence shown here is derived from an EMBL/GenBank/DDBJ whole genome shotgun (WGS) entry which is preliminary data.</text>
</comment>
<protein>
    <submittedName>
        <fullName evidence="1">Uncharacterized protein</fullName>
    </submittedName>
</protein>
<dbReference type="Proteomes" id="UP000799444">
    <property type="component" value="Unassembled WGS sequence"/>
</dbReference>
<evidence type="ECO:0000313" key="2">
    <source>
        <dbReference type="Proteomes" id="UP000799444"/>
    </source>
</evidence>
<keyword evidence="2" id="KW-1185">Reference proteome</keyword>
<evidence type="ECO:0000313" key="1">
    <source>
        <dbReference type="EMBL" id="KAF2741274.1"/>
    </source>
</evidence>
<dbReference type="AlphaFoldDB" id="A0A9P4RDA5"/>
<name>A0A9P4RDA5_9PLEO</name>
<accession>A0A9P4RDA5</accession>
<reference evidence="1" key="1">
    <citation type="journal article" date="2020" name="Stud. Mycol.">
        <title>101 Dothideomycetes genomes: a test case for predicting lifestyles and emergence of pathogens.</title>
        <authorList>
            <person name="Haridas S."/>
            <person name="Albert R."/>
            <person name="Binder M."/>
            <person name="Bloem J."/>
            <person name="Labutti K."/>
            <person name="Salamov A."/>
            <person name="Andreopoulos B."/>
            <person name="Baker S."/>
            <person name="Barry K."/>
            <person name="Bills G."/>
            <person name="Bluhm B."/>
            <person name="Cannon C."/>
            <person name="Castanera R."/>
            <person name="Culley D."/>
            <person name="Daum C."/>
            <person name="Ezra D."/>
            <person name="Gonzalez J."/>
            <person name="Henrissat B."/>
            <person name="Kuo A."/>
            <person name="Liang C."/>
            <person name="Lipzen A."/>
            <person name="Lutzoni F."/>
            <person name="Magnuson J."/>
            <person name="Mondo S."/>
            <person name="Nolan M."/>
            <person name="Ohm R."/>
            <person name="Pangilinan J."/>
            <person name="Park H.-J."/>
            <person name="Ramirez L."/>
            <person name="Alfaro M."/>
            <person name="Sun H."/>
            <person name="Tritt A."/>
            <person name="Yoshinaga Y."/>
            <person name="Zwiers L.-H."/>
            <person name="Turgeon B."/>
            <person name="Goodwin S."/>
            <person name="Spatafora J."/>
            <person name="Crous P."/>
            <person name="Grigoriev I."/>
        </authorList>
    </citation>
    <scope>NUCLEOTIDE SEQUENCE</scope>
    <source>
        <strain evidence="1">CBS 125425</strain>
    </source>
</reference>
<proteinExistence type="predicted"/>
<dbReference type="EMBL" id="ML996097">
    <property type="protein sequence ID" value="KAF2741274.1"/>
    <property type="molecule type" value="Genomic_DNA"/>
</dbReference>
<gene>
    <name evidence="1" type="ORF">EJ04DRAFT_1180</name>
</gene>
<sequence length="182" mass="20293">MTPSLCVAGCPRRATSKKSTLACCVETDRAWNRPERRPFSKVRSTTSHSGVPGPCVGNRIAVRQQPRSINWSKANRVLLDQWLGKPLALEWGRSRGQAILVRLRVSGPHKSDTILVGWETSSLYAINMRQAGLERPHRTAGRDIETPISRLQQEGDSGFGTATDCRRITPRWRPGTCIMCVM</sequence>